<gene>
    <name evidence="2" type="ORF">NDU88_004525</name>
</gene>
<evidence type="ECO:0000256" key="1">
    <source>
        <dbReference type="SAM" id="MobiDB-lite"/>
    </source>
</evidence>
<organism evidence="2 3">
    <name type="scientific">Pleurodeles waltl</name>
    <name type="common">Iberian ribbed newt</name>
    <dbReference type="NCBI Taxonomy" id="8319"/>
    <lineage>
        <taxon>Eukaryota</taxon>
        <taxon>Metazoa</taxon>
        <taxon>Chordata</taxon>
        <taxon>Craniata</taxon>
        <taxon>Vertebrata</taxon>
        <taxon>Euteleostomi</taxon>
        <taxon>Amphibia</taxon>
        <taxon>Batrachia</taxon>
        <taxon>Caudata</taxon>
        <taxon>Salamandroidea</taxon>
        <taxon>Salamandridae</taxon>
        <taxon>Pleurodelinae</taxon>
        <taxon>Pleurodeles</taxon>
    </lineage>
</organism>
<feature type="compositionally biased region" description="Basic and acidic residues" evidence="1">
    <location>
        <begin position="88"/>
        <end position="125"/>
    </location>
</feature>
<feature type="compositionally biased region" description="Basic and acidic residues" evidence="1">
    <location>
        <begin position="221"/>
        <end position="232"/>
    </location>
</feature>
<accession>A0AAV7VGG9</accession>
<sequence length="255" mass="29075">MEIRVASHITFLPRAPKIEAPTLATIICFYGSCAPSTVCYGHRLRIAALCTLRLDPTSDPRFPRRGRMTDVRYADRLEQTEAEGETEYGVRDQETQEEAAPREDDSEGAERGDHKDGNADRRDSGAEEPGTAAEQISQRRRRPERQKLLNPFQVESGKPRGIATRTRPLYDGGEQHSFCAAQREDNNLRQAWANAVKDENSQDTPLKCSWAINRPIEMEFGVRDHKTEKEAVPYEEDPEDMERGNHEGRKTDRRH</sequence>
<feature type="region of interest" description="Disordered" evidence="1">
    <location>
        <begin position="55"/>
        <end position="173"/>
    </location>
</feature>
<feature type="compositionally biased region" description="Basic and acidic residues" evidence="1">
    <location>
        <begin position="56"/>
        <end position="79"/>
    </location>
</feature>
<feature type="compositionally biased region" description="Basic and acidic residues" evidence="1">
    <location>
        <begin position="241"/>
        <end position="255"/>
    </location>
</feature>
<comment type="caution">
    <text evidence="2">The sequence shown here is derived from an EMBL/GenBank/DDBJ whole genome shotgun (WGS) entry which is preliminary data.</text>
</comment>
<dbReference type="EMBL" id="JANPWB010000003">
    <property type="protein sequence ID" value="KAJ1200704.1"/>
    <property type="molecule type" value="Genomic_DNA"/>
</dbReference>
<proteinExistence type="predicted"/>
<evidence type="ECO:0000313" key="3">
    <source>
        <dbReference type="Proteomes" id="UP001066276"/>
    </source>
</evidence>
<protein>
    <submittedName>
        <fullName evidence="2">Uncharacterized protein</fullName>
    </submittedName>
</protein>
<reference evidence="2" key="1">
    <citation type="journal article" date="2022" name="bioRxiv">
        <title>Sequencing and chromosome-scale assembly of the giantPleurodeles waltlgenome.</title>
        <authorList>
            <person name="Brown T."/>
            <person name="Elewa A."/>
            <person name="Iarovenko S."/>
            <person name="Subramanian E."/>
            <person name="Araus A.J."/>
            <person name="Petzold A."/>
            <person name="Susuki M."/>
            <person name="Suzuki K.-i.T."/>
            <person name="Hayashi T."/>
            <person name="Toyoda A."/>
            <person name="Oliveira C."/>
            <person name="Osipova E."/>
            <person name="Leigh N.D."/>
            <person name="Simon A."/>
            <person name="Yun M.H."/>
        </authorList>
    </citation>
    <scope>NUCLEOTIDE SEQUENCE</scope>
    <source>
        <strain evidence="2">20211129_DDA</strain>
        <tissue evidence="2">Liver</tissue>
    </source>
</reference>
<evidence type="ECO:0000313" key="2">
    <source>
        <dbReference type="EMBL" id="KAJ1200704.1"/>
    </source>
</evidence>
<feature type="region of interest" description="Disordered" evidence="1">
    <location>
        <begin position="221"/>
        <end position="255"/>
    </location>
</feature>
<dbReference type="Proteomes" id="UP001066276">
    <property type="component" value="Chromosome 2_1"/>
</dbReference>
<dbReference type="AlphaFoldDB" id="A0AAV7VGG9"/>
<keyword evidence="3" id="KW-1185">Reference proteome</keyword>
<name>A0AAV7VGG9_PLEWA</name>